<protein>
    <recommendedName>
        <fullName evidence="3">Phospholipase B1, membrane-associated</fullName>
    </recommendedName>
    <alternativeName>
        <fullName evidence="16">Lysophospholipase</fullName>
    </alternativeName>
    <alternativeName>
        <fullName evidence="17">Phospholipase A2</fullName>
    </alternativeName>
    <alternativeName>
        <fullName evidence="19">Phospholipase B/lipase</fullName>
    </alternativeName>
    <alternativeName>
        <fullName evidence="18">Triacylglycerol lipase</fullName>
    </alternativeName>
</protein>
<comment type="catalytic activity">
    <reaction evidence="28">
        <text>1,2-di-(9Z-octadecenoyl)-sn-glycero-3-phosphocholine + H2O = 1-(9Z-octadecenoyl)-sn-glycero-3-phosphocholine + (9Z)-octadecenoate + H(+)</text>
        <dbReference type="Rhea" id="RHEA:40923"/>
        <dbReference type="ChEBI" id="CHEBI:15377"/>
        <dbReference type="ChEBI" id="CHEBI:15378"/>
        <dbReference type="ChEBI" id="CHEBI:28610"/>
        <dbReference type="ChEBI" id="CHEBI:30823"/>
        <dbReference type="ChEBI" id="CHEBI:74669"/>
    </reaction>
    <physiologicalReaction direction="left-to-right" evidence="28">
        <dbReference type="Rhea" id="RHEA:40924"/>
    </physiologicalReaction>
</comment>
<evidence type="ECO:0000256" key="33">
    <source>
        <dbReference type="ARBA" id="ARBA00048454"/>
    </source>
</evidence>
<evidence type="ECO:0000256" key="16">
    <source>
        <dbReference type="ARBA" id="ARBA00029723"/>
    </source>
</evidence>
<evidence type="ECO:0000256" key="22">
    <source>
        <dbReference type="ARBA" id="ARBA00047363"/>
    </source>
</evidence>
<evidence type="ECO:0000256" key="34">
    <source>
        <dbReference type="ARBA" id="ARBA00048613"/>
    </source>
</evidence>
<keyword evidence="8" id="KW-0378">Hydrolase</keyword>
<sequence>MKYSITIFIIATCWLLPHTHAQITFLDDPIFRPLFRKVRNFFFHSNYQQTEEQMLSINKKFNTLQKQFSPNEPFFCDTKNYLVRSSSIPDSVHKLRPGDIDIVGAIGDSLTAGNGALATNVLQVSLEYKGVSFSIGGEKTWREFLTIPNILKEFNPNIYGYATGTGLSIHSSSKFNVAELGAMSRDMPHMTKTLIERMQSDENVKPQHWKLITFLVGANDFCFDMCYHKNPQEIVKQHEQDLLTVLRTIRDYLPRTMVNVVLPPNIKLLLEFTGKKYECETMHHFECPCFFGIKHQKNKKLYLRIVLDWIQKVIEVVNRDEFNRKDFTVNIQPFTKNVQFPVNKKNLTDFTYMSLDCFHLSQKGYALATNGLWNNMLQKHGHKSETWNWKNPYKFLCPTNESPYLATREN</sequence>
<comment type="catalytic activity">
    <reaction evidence="23">
        <text>1-(9Z-octadecenoyl)-glycerol + H2O = glycerol + (9Z)-octadecenoate + H(+)</text>
        <dbReference type="Rhea" id="RHEA:38487"/>
        <dbReference type="ChEBI" id="CHEBI:15377"/>
        <dbReference type="ChEBI" id="CHEBI:15378"/>
        <dbReference type="ChEBI" id="CHEBI:17754"/>
        <dbReference type="ChEBI" id="CHEBI:30823"/>
        <dbReference type="ChEBI" id="CHEBI:75342"/>
    </reaction>
    <physiologicalReaction direction="left-to-right" evidence="23">
        <dbReference type="Rhea" id="RHEA:38488"/>
    </physiologicalReaction>
</comment>
<keyword evidence="45" id="KW-1185">Reference proteome</keyword>
<comment type="catalytic activity">
    <reaction evidence="34">
        <text>1-hexadecanoyl-2-(9Z-octadecenoyl)-sn-glycero-3-phosphoethanolamine + H2O = 1-hexadecanoyl-sn-glycero-3-phosphoethanolamine + (9Z)-octadecenoate + H(+)</text>
        <dbReference type="Rhea" id="RHEA:40911"/>
        <dbReference type="ChEBI" id="CHEBI:15377"/>
        <dbReference type="ChEBI" id="CHEBI:15378"/>
        <dbReference type="ChEBI" id="CHEBI:30823"/>
        <dbReference type="ChEBI" id="CHEBI:73004"/>
        <dbReference type="ChEBI" id="CHEBI:73007"/>
    </reaction>
    <physiologicalReaction direction="left-to-right" evidence="34">
        <dbReference type="Rhea" id="RHEA:40912"/>
    </physiologicalReaction>
</comment>
<evidence type="ECO:0000256" key="24">
    <source>
        <dbReference type="ARBA" id="ARBA00047459"/>
    </source>
</evidence>
<dbReference type="CDD" id="cd01824">
    <property type="entry name" value="Phospholipase_B_like"/>
    <property type="match status" value="1"/>
</dbReference>
<comment type="catalytic activity">
    <reaction evidence="35">
        <text>1-hexadecanoyl-sn-glycero-3-phosphocholine + H2O = sn-glycerol 3-phosphocholine + hexadecanoate + H(+)</text>
        <dbReference type="Rhea" id="RHEA:40435"/>
        <dbReference type="ChEBI" id="CHEBI:7896"/>
        <dbReference type="ChEBI" id="CHEBI:15377"/>
        <dbReference type="ChEBI" id="CHEBI:15378"/>
        <dbReference type="ChEBI" id="CHEBI:16870"/>
        <dbReference type="ChEBI" id="CHEBI:72998"/>
    </reaction>
    <physiologicalReaction direction="left-to-right" evidence="35">
        <dbReference type="Rhea" id="RHEA:40436"/>
    </physiologicalReaction>
</comment>
<dbReference type="EMBL" id="JADBJN010000001">
    <property type="protein sequence ID" value="KAG5683389.1"/>
    <property type="molecule type" value="Genomic_DNA"/>
</dbReference>
<dbReference type="FunFam" id="3.40.50.1110:FF:000005">
    <property type="entry name" value="Phospholipase B1"/>
    <property type="match status" value="1"/>
</dbReference>
<evidence type="ECO:0000256" key="37">
    <source>
        <dbReference type="ARBA" id="ARBA00048869"/>
    </source>
</evidence>
<dbReference type="InterPro" id="IPR038885">
    <property type="entry name" value="PLB1"/>
</dbReference>
<comment type="catalytic activity">
    <reaction evidence="13">
        <text>a triacylglycerol + H2O = a diacylglycerol + a fatty acid + H(+)</text>
        <dbReference type="Rhea" id="RHEA:12044"/>
        <dbReference type="ChEBI" id="CHEBI:15377"/>
        <dbReference type="ChEBI" id="CHEBI:15378"/>
        <dbReference type="ChEBI" id="CHEBI:17855"/>
        <dbReference type="ChEBI" id="CHEBI:18035"/>
        <dbReference type="ChEBI" id="CHEBI:28868"/>
        <dbReference type="EC" id="3.1.1.3"/>
    </reaction>
    <physiologicalReaction direction="left-to-right" evidence="13">
        <dbReference type="Rhea" id="RHEA:12045"/>
    </physiologicalReaction>
</comment>
<evidence type="ECO:0000256" key="23">
    <source>
        <dbReference type="ARBA" id="ARBA00047438"/>
    </source>
</evidence>
<evidence type="ECO:0000256" key="29">
    <source>
        <dbReference type="ARBA" id="ARBA00048227"/>
    </source>
</evidence>
<dbReference type="InterPro" id="IPR036514">
    <property type="entry name" value="SGNH_hydro_sf"/>
</dbReference>
<comment type="catalytic activity">
    <reaction evidence="39">
        <text>1-hexadecanoyl-2-(9Z)-octadecenoyl-3-octadecanoyl-sn-glycerol + H2O = 1-hexadecanoyl-3-octadecanoyl-sn-glycerol + (9Z)-octadecenoate + H(+)</text>
        <dbReference type="Rhea" id="RHEA:41103"/>
        <dbReference type="ChEBI" id="CHEBI:15377"/>
        <dbReference type="ChEBI" id="CHEBI:15378"/>
        <dbReference type="ChEBI" id="CHEBI:30823"/>
        <dbReference type="ChEBI" id="CHEBI:77623"/>
        <dbReference type="ChEBI" id="CHEBI:77624"/>
    </reaction>
    <physiologicalReaction direction="left-to-right" evidence="39">
        <dbReference type="Rhea" id="RHEA:41104"/>
    </physiologicalReaction>
</comment>
<evidence type="ECO:0000256" key="2">
    <source>
        <dbReference type="ARBA" id="ARBA00009979"/>
    </source>
</evidence>
<comment type="catalytic activity">
    <reaction evidence="40">
        <text>1,2-dihexadecanoyl-sn-glycero-3-phosphocholine + 2 H2O = sn-glycerol 3-phosphocholine + 2 hexadecanoate + 2 H(+)</text>
        <dbReference type="Rhea" id="RHEA:40975"/>
        <dbReference type="ChEBI" id="CHEBI:7896"/>
        <dbReference type="ChEBI" id="CHEBI:15377"/>
        <dbReference type="ChEBI" id="CHEBI:15378"/>
        <dbReference type="ChEBI" id="CHEBI:16870"/>
        <dbReference type="ChEBI" id="CHEBI:72999"/>
    </reaction>
    <physiologicalReaction direction="left-to-right" evidence="40">
        <dbReference type="Rhea" id="RHEA:40976"/>
    </physiologicalReaction>
</comment>
<evidence type="ECO:0000256" key="43">
    <source>
        <dbReference type="SAM" id="SignalP"/>
    </source>
</evidence>
<evidence type="ECO:0000256" key="9">
    <source>
        <dbReference type="ARBA" id="ARBA00022989"/>
    </source>
</evidence>
<evidence type="ECO:0000256" key="14">
    <source>
        <dbReference type="ARBA" id="ARBA00023408"/>
    </source>
</evidence>
<evidence type="ECO:0000256" key="35">
    <source>
        <dbReference type="ARBA" id="ARBA00048656"/>
    </source>
</evidence>
<evidence type="ECO:0000256" key="31">
    <source>
        <dbReference type="ARBA" id="ARBA00048374"/>
    </source>
</evidence>
<evidence type="ECO:0000256" key="32">
    <source>
        <dbReference type="ARBA" id="ARBA00048386"/>
    </source>
</evidence>
<evidence type="ECO:0000256" key="21">
    <source>
        <dbReference type="ARBA" id="ARBA00047324"/>
    </source>
</evidence>
<evidence type="ECO:0000256" key="17">
    <source>
        <dbReference type="ARBA" id="ARBA00031182"/>
    </source>
</evidence>
<keyword evidence="11" id="KW-0472">Membrane</keyword>
<comment type="catalytic activity">
    <reaction evidence="24">
        <text>1-hexadecanoyl-2-(9Z)-octadecenoyl-3-octadecanoyl-sn-glycerol + H2O = 1-hexadecanoyl-2-(9Z-octadecenoyl)-sn-glycerol + octadecanoate + H(+)</text>
        <dbReference type="Rhea" id="RHEA:41111"/>
        <dbReference type="ChEBI" id="CHEBI:15377"/>
        <dbReference type="ChEBI" id="CHEBI:15378"/>
        <dbReference type="ChEBI" id="CHEBI:25629"/>
        <dbReference type="ChEBI" id="CHEBI:75466"/>
        <dbReference type="ChEBI" id="CHEBI:77623"/>
    </reaction>
    <physiologicalReaction direction="left-to-right" evidence="24">
        <dbReference type="Rhea" id="RHEA:41112"/>
    </physiologicalReaction>
</comment>
<evidence type="ECO:0000256" key="41">
    <source>
        <dbReference type="ARBA" id="ARBA00049372"/>
    </source>
</evidence>
<comment type="caution">
    <text evidence="44">The sequence shown here is derived from an EMBL/GenBank/DDBJ whole genome shotgun (WGS) entry which is preliminary data.</text>
</comment>
<comment type="catalytic activity">
    <reaction evidence="41">
        <text>1,3-di-(9Z-octadecenoyl)-glycerol + H2O = 1-(9Z-octadecenoyl)-glycerol + (9Z)-octadecenoate + H(+)</text>
        <dbReference type="Rhea" id="RHEA:39939"/>
        <dbReference type="ChEBI" id="CHEBI:15377"/>
        <dbReference type="ChEBI" id="CHEBI:15378"/>
        <dbReference type="ChEBI" id="CHEBI:30823"/>
        <dbReference type="ChEBI" id="CHEBI:75342"/>
        <dbReference type="ChEBI" id="CHEBI:75735"/>
    </reaction>
    <physiologicalReaction direction="left-to-right" evidence="41">
        <dbReference type="Rhea" id="RHEA:39940"/>
    </physiologicalReaction>
</comment>
<evidence type="ECO:0000256" key="30">
    <source>
        <dbReference type="ARBA" id="ARBA00048362"/>
    </source>
</evidence>
<dbReference type="PANTHER" id="PTHR21325">
    <property type="entry name" value="PHOSPHOLIPASE B, PLB1"/>
    <property type="match status" value="1"/>
</dbReference>
<evidence type="ECO:0000256" key="42">
    <source>
        <dbReference type="ARBA" id="ARBA00049461"/>
    </source>
</evidence>
<organism evidence="44 45">
    <name type="scientific">Polypedilum vanderplanki</name>
    <name type="common">Sleeping chironomid midge</name>
    <dbReference type="NCBI Taxonomy" id="319348"/>
    <lineage>
        <taxon>Eukaryota</taxon>
        <taxon>Metazoa</taxon>
        <taxon>Ecdysozoa</taxon>
        <taxon>Arthropoda</taxon>
        <taxon>Hexapoda</taxon>
        <taxon>Insecta</taxon>
        <taxon>Pterygota</taxon>
        <taxon>Neoptera</taxon>
        <taxon>Endopterygota</taxon>
        <taxon>Diptera</taxon>
        <taxon>Nematocera</taxon>
        <taxon>Chironomoidea</taxon>
        <taxon>Chironomidae</taxon>
        <taxon>Chironominae</taxon>
        <taxon>Polypedilum</taxon>
        <taxon>Polypedilum</taxon>
    </lineage>
</organism>
<comment type="catalytic activity">
    <reaction evidence="32">
        <text>1,2,3-tri-(9Z-octadecenoyl)-glycerol + H2O = di-(9Z)-octadecenoylglycerol + (9Z)-octadecenoate + H(+)</text>
        <dbReference type="Rhea" id="RHEA:38575"/>
        <dbReference type="ChEBI" id="CHEBI:15377"/>
        <dbReference type="ChEBI" id="CHEBI:15378"/>
        <dbReference type="ChEBI" id="CHEBI:30823"/>
        <dbReference type="ChEBI" id="CHEBI:53753"/>
        <dbReference type="ChEBI" id="CHEBI:75945"/>
    </reaction>
    <physiologicalReaction direction="left-to-right" evidence="32">
        <dbReference type="Rhea" id="RHEA:38576"/>
    </physiologicalReaction>
</comment>
<keyword evidence="10" id="KW-0443">Lipid metabolism</keyword>
<comment type="catalytic activity">
    <reaction evidence="29">
        <text>1,2-dihexadecanoyl-sn-glycero-3-phosphocholine + H2O = 1-hexadecanoyl-sn-glycero-3-phosphocholine + hexadecanoate + H(+)</text>
        <dbReference type="Rhea" id="RHEA:41223"/>
        <dbReference type="ChEBI" id="CHEBI:7896"/>
        <dbReference type="ChEBI" id="CHEBI:15377"/>
        <dbReference type="ChEBI" id="CHEBI:15378"/>
        <dbReference type="ChEBI" id="CHEBI:72998"/>
        <dbReference type="ChEBI" id="CHEBI:72999"/>
    </reaction>
    <physiologicalReaction direction="left-to-right" evidence="29">
        <dbReference type="Rhea" id="RHEA:41224"/>
    </physiologicalReaction>
</comment>
<dbReference type="SUPFAM" id="SSF52266">
    <property type="entry name" value="SGNH hydrolase"/>
    <property type="match status" value="1"/>
</dbReference>
<evidence type="ECO:0000256" key="38">
    <source>
        <dbReference type="ARBA" id="ARBA00048872"/>
    </source>
</evidence>
<comment type="catalytic activity">
    <reaction evidence="21">
        <text>1-hexadecanoyl-2-(9Z)-octadecenoyl-3-octadecanoyl-sn-glycerol + H2O = 2-(9Z-octadecenoyl)-3-octadecanoyl-sn-glycerol + hexadecanoate + H(+)</text>
        <dbReference type="Rhea" id="RHEA:41107"/>
        <dbReference type="ChEBI" id="CHEBI:7896"/>
        <dbReference type="ChEBI" id="CHEBI:15377"/>
        <dbReference type="ChEBI" id="CHEBI:15378"/>
        <dbReference type="ChEBI" id="CHEBI:75558"/>
        <dbReference type="ChEBI" id="CHEBI:77623"/>
    </reaction>
    <physiologicalReaction direction="left-to-right" evidence="21">
        <dbReference type="Rhea" id="RHEA:41108"/>
    </physiologicalReaction>
</comment>
<name>A0A9J6CN46_POLVA</name>
<evidence type="ECO:0000256" key="20">
    <source>
        <dbReference type="ARBA" id="ARBA00045916"/>
    </source>
</evidence>
<evidence type="ECO:0000256" key="18">
    <source>
        <dbReference type="ARBA" id="ARBA00031485"/>
    </source>
</evidence>
<dbReference type="InterPro" id="IPR035547">
    <property type="entry name" value="Phospholipase_B"/>
</dbReference>
<feature type="signal peptide" evidence="43">
    <location>
        <begin position="1"/>
        <end position="21"/>
    </location>
</feature>
<evidence type="ECO:0000256" key="1">
    <source>
        <dbReference type="ARBA" id="ARBA00004247"/>
    </source>
</evidence>
<dbReference type="GO" id="GO:0016324">
    <property type="term" value="C:apical plasma membrane"/>
    <property type="evidence" value="ECO:0007669"/>
    <property type="project" value="UniProtKB-SubCell"/>
</dbReference>
<comment type="catalytic activity">
    <reaction evidence="15">
        <text>a 1,2-diacyl-sn-glycero-3-phosphocholine + H2O = a 1-acyl-sn-glycero-3-phosphocholine + a fatty acid + H(+)</text>
        <dbReference type="Rhea" id="RHEA:15801"/>
        <dbReference type="ChEBI" id="CHEBI:15377"/>
        <dbReference type="ChEBI" id="CHEBI:15378"/>
        <dbReference type="ChEBI" id="CHEBI:28868"/>
        <dbReference type="ChEBI" id="CHEBI:57643"/>
        <dbReference type="ChEBI" id="CHEBI:58168"/>
        <dbReference type="EC" id="3.1.1.4"/>
    </reaction>
    <physiologicalReaction direction="left-to-right" evidence="15">
        <dbReference type="Rhea" id="RHEA:15802"/>
    </physiologicalReaction>
</comment>
<dbReference type="GO" id="GO:0004806">
    <property type="term" value="F:triacylglycerol lipase activity"/>
    <property type="evidence" value="ECO:0007669"/>
    <property type="project" value="UniProtKB-EC"/>
</dbReference>
<dbReference type="PANTHER" id="PTHR21325:SF31">
    <property type="entry name" value="GH22081P-RELATED"/>
    <property type="match status" value="1"/>
</dbReference>
<reference evidence="44" key="1">
    <citation type="submission" date="2021-03" db="EMBL/GenBank/DDBJ databases">
        <title>Chromosome level genome of the anhydrobiotic midge Polypedilum vanderplanki.</title>
        <authorList>
            <person name="Yoshida Y."/>
            <person name="Kikawada T."/>
            <person name="Gusev O."/>
        </authorList>
    </citation>
    <scope>NUCLEOTIDE SEQUENCE</scope>
    <source>
        <strain evidence="44">NIAS01</strain>
        <tissue evidence="44">Whole body or cell culture</tissue>
    </source>
</reference>
<dbReference type="GO" id="GO:0006644">
    <property type="term" value="P:phospholipid metabolic process"/>
    <property type="evidence" value="ECO:0007669"/>
    <property type="project" value="TreeGrafter"/>
</dbReference>
<evidence type="ECO:0000313" key="45">
    <source>
        <dbReference type="Proteomes" id="UP001107558"/>
    </source>
</evidence>
<evidence type="ECO:0000256" key="8">
    <source>
        <dbReference type="ARBA" id="ARBA00022801"/>
    </source>
</evidence>
<comment type="catalytic activity">
    <reaction evidence="22">
        <text>1,3-dihexadecanoyl-2-(9Z-octadecenoyl)glycerol + H2O = 1-hexadecanoyl-2-(9Z-octadecenoyl)-glycerol + hexadecanoate + H(+)</text>
        <dbReference type="Rhea" id="RHEA:40979"/>
        <dbReference type="ChEBI" id="CHEBI:7896"/>
        <dbReference type="ChEBI" id="CHEBI:15377"/>
        <dbReference type="ChEBI" id="CHEBI:15378"/>
        <dbReference type="ChEBI" id="CHEBI:75585"/>
        <dbReference type="ChEBI" id="CHEBI:75688"/>
    </reaction>
    <physiologicalReaction direction="left-to-right" evidence="22">
        <dbReference type="Rhea" id="RHEA:40980"/>
    </physiologicalReaction>
</comment>
<evidence type="ECO:0000256" key="26">
    <source>
        <dbReference type="ARBA" id="ARBA00048015"/>
    </source>
</evidence>
<comment type="similarity">
    <text evidence="2">Belongs to the 'GDSL' lipolytic enzyme family. Phospholipase B1 subfamily.</text>
</comment>
<evidence type="ECO:0000256" key="3">
    <source>
        <dbReference type="ARBA" id="ARBA00015133"/>
    </source>
</evidence>
<keyword evidence="7" id="KW-0677">Repeat</keyword>
<evidence type="ECO:0000256" key="36">
    <source>
        <dbReference type="ARBA" id="ARBA00048699"/>
    </source>
</evidence>
<evidence type="ECO:0000256" key="6">
    <source>
        <dbReference type="ARBA" id="ARBA00022729"/>
    </source>
</evidence>
<comment type="catalytic activity">
    <reaction evidence="14">
        <text>1-hexadecanoyl-2-(9Z,12Z-octadecadienoyl)-sn-glycero-3-phosphocholine + H2O = (9Z,12Z)-octadecadienoate + 1-hexadecanoyl-sn-glycero-3-phosphocholine + H(+)</text>
        <dbReference type="Rhea" id="RHEA:40811"/>
        <dbReference type="ChEBI" id="CHEBI:15377"/>
        <dbReference type="ChEBI" id="CHEBI:15378"/>
        <dbReference type="ChEBI" id="CHEBI:30245"/>
        <dbReference type="ChEBI" id="CHEBI:72998"/>
        <dbReference type="ChEBI" id="CHEBI:73002"/>
    </reaction>
    <physiologicalReaction direction="left-to-right" evidence="14">
        <dbReference type="Rhea" id="RHEA:40812"/>
    </physiologicalReaction>
</comment>
<dbReference type="Gene3D" id="3.40.50.1110">
    <property type="entry name" value="SGNH hydrolase"/>
    <property type="match status" value="1"/>
</dbReference>
<comment type="catalytic activity">
    <reaction evidence="42">
        <text>2-(9Z-octadecenoyl)-glycerol + H2O = glycerol + (9Z)-octadecenoate + H(+)</text>
        <dbReference type="Rhea" id="RHEA:38491"/>
        <dbReference type="ChEBI" id="CHEBI:15377"/>
        <dbReference type="ChEBI" id="CHEBI:15378"/>
        <dbReference type="ChEBI" id="CHEBI:17754"/>
        <dbReference type="ChEBI" id="CHEBI:30823"/>
        <dbReference type="ChEBI" id="CHEBI:73990"/>
    </reaction>
    <physiologicalReaction direction="left-to-right" evidence="42">
        <dbReference type="Rhea" id="RHEA:38492"/>
    </physiologicalReaction>
</comment>
<evidence type="ECO:0000256" key="39">
    <source>
        <dbReference type="ARBA" id="ARBA00048939"/>
    </source>
</evidence>
<comment type="catalytic activity">
    <reaction evidence="37">
        <text>1,3-dihexadecanoyl-2-(9Z-octadecenoyl)glycerol + H2O = 1,3-dihexadecanoylglycerol + (9Z)-octadecenoate + H(+)</text>
        <dbReference type="Rhea" id="RHEA:40983"/>
        <dbReference type="ChEBI" id="CHEBI:15377"/>
        <dbReference type="ChEBI" id="CHEBI:15378"/>
        <dbReference type="ChEBI" id="CHEBI:30823"/>
        <dbReference type="ChEBI" id="CHEBI:75688"/>
        <dbReference type="ChEBI" id="CHEBI:77619"/>
    </reaction>
    <physiologicalReaction direction="left-to-right" evidence="37">
        <dbReference type="Rhea" id="RHEA:40984"/>
    </physiologicalReaction>
</comment>
<dbReference type="AlphaFoldDB" id="A0A9J6CN46"/>
<evidence type="ECO:0000256" key="40">
    <source>
        <dbReference type="ARBA" id="ARBA00049363"/>
    </source>
</evidence>
<dbReference type="OrthoDB" id="10265800at2759"/>
<evidence type="ECO:0000256" key="12">
    <source>
        <dbReference type="ARBA" id="ARBA00023180"/>
    </source>
</evidence>
<keyword evidence="9" id="KW-1133">Transmembrane helix</keyword>
<evidence type="ECO:0000313" key="44">
    <source>
        <dbReference type="EMBL" id="KAG5683389.1"/>
    </source>
</evidence>
<evidence type="ECO:0000256" key="10">
    <source>
        <dbReference type="ARBA" id="ARBA00023098"/>
    </source>
</evidence>
<comment type="catalytic activity">
    <reaction evidence="31">
        <text>1-octadecanoyl-2-(9Z,12Z)-octadecadienoyl-sn-glycerol + H2O = 1-octadecanoyl-sn-glycerol + (9Z,12Z)-octadecadienoate + H(+)</text>
        <dbReference type="Rhea" id="RHEA:40927"/>
        <dbReference type="ChEBI" id="CHEBI:15377"/>
        <dbReference type="ChEBI" id="CHEBI:15378"/>
        <dbReference type="ChEBI" id="CHEBI:30245"/>
        <dbReference type="ChEBI" id="CHEBI:75550"/>
        <dbReference type="ChEBI" id="CHEBI:77097"/>
    </reaction>
    <physiologicalReaction direction="left-to-right" evidence="31">
        <dbReference type="Rhea" id="RHEA:40928"/>
    </physiologicalReaction>
</comment>
<dbReference type="Proteomes" id="UP001107558">
    <property type="component" value="Chromosome 1"/>
</dbReference>
<comment type="catalytic activity">
    <reaction evidence="36">
        <text>1-hexadecanoyl-2-(9Z-octadecenoyl)-sn-glycero-3-phosphocholine + H2O = 1-hexadecanoyl-sn-glycero-3-phosphocholine + (9Z)-octadecenoate + H(+)</text>
        <dbReference type="Rhea" id="RHEA:38779"/>
        <dbReference type="ChEBI" id="CHEBI:15377"/>
        <dbReference type="ChEBI" id="CHEBI:15378"/>
        <dbReference type="ChEBI" id="CHEBI:30823"/>
        <dbReference type="ChEBI" id="CHEBI:72998"/>
        <dbReference type="ChEBI" id="CHEBI:73001"/>
    </reaction>
    <physiologicalReaction direction="left-to-right" evidence="36">
        <dbReference type="Rhea" id="RHEA:38780"/>
    </physiologicalReaction>
</comment>
<evidence type="ECO:0000256" key="15">
    <source>
        <dbReference type="ARBA" id="ARBA00023422"/>
    </source>
</evidence>
<accession>A0A9J6CN46</accession>
<evidence type="ECO:0000256" key="7">
    <source>
        <dbReference type="ARBA" id="ARBA00022737"/>
    </source>
</evidence>
<dbReference type="GO" id="GO:0004623">
    <property type="term" value="F:phospholipase A2 activity"/>
    <property type="evidence" value="ECO:0007669"/>
    <property type="project" value="UniProtKB-EC"/>
</dbReference>
<evidence type="ECO:0000256" key="19">
    <source>
        <dbReference type="ARBA" id="ARBA00033022"/>
    </source>
</evidence>
<keyword evidence="4" id="KW-1003">Cell membrane</keyword>
<comment type="catalytic activity">
    <reaction evidence="38">
        <text>1-O-hexadecyl-2-(9Z)-octadecenoyl-sn-glycero-3-phosphocholine + H2O = 1-O-hexadecyl-sn-glycero-3-phosphocholine + (9Z)-octadecenoate + H(+)</text>
        <dbReference type="Rhea" id="RHEA:40915"/>
        <dbReference type="ChEBI" id="CHEBI:15377"/>
        <dbReference type="ChEBI" id="CHEBI:15378"/>
        <dbReference type="ChEBI" id="CHEBI:30823"/>
        <dbReference type="ChEBI" id="CHEBI:34112"/>
        <dbReference type="ChEBI" id="CHEBI:64496"/>
    </reaction>
    <physiologicalReaction direction="left-to-right" evidence="38">
        <dbReference type="Rhea" id="RHEA:40916"/>
    </physiologicalReaction>
</comment>
<evidence type="ECO:0000256" key="28">
    <source>
        <dbReference type="ARBA" id="ARBA00048058"/>
    </source>
</evidence>
<keyword evidence="6 43" id="KW-0732">Signal</keyword>
<evidence type="ECO:0000256" key="13">
    <source>
        <dbReference type="ARBA" id="ARBA00023369"/>
    </source>
</evidence>
<comment type="function">
    <text evidence="20">Calcium-independent membrane-associated phospholipase that catalyzes complete diacylation of phospholipids by hydrolyzing both sn-1 and sn-2 fatty acyl chains attached to the glycerol backbone (phospholipase B activity). Has dual phospholipase and lysophospholipase activities toward diacylphospholipids. Preferentially cleaves sn-2 ester bonds over sn-1 bonds. Acts as a lipase toward glycerolipid substrates. Hydrolyzes fatty acyl chains of diacylglycerols with preference for the sn-2 position and of triacylglycerols with not positional selectivity. May also hydrolyze long chain retinyl esters such as retinyl palmitate. May contribute to digestion of dietary phospholipids, glycerolipids and retinoids, facilitating lipid absorption at the brush border.</text>
</comment>
<evidence type="ECO:0000256" key="11">
    <source>
        <dbReference type="ARBA" id="ARBA00023136"/>
    </source>
</evidence>
<proteinExistence type="inferred from homology"/>
<gene>
    <name evidence="44" type="ORF">PVAND_012674</name>
</gene>
<comment type="catalytic activity">
    <reaction evidence="27">
        <text>a 1-O-alkyl-2-acyl-sn-glycero-3-phosphocholine + H2O = a 1-O-alkyl-sn-glycero-3-phosphocholine + a fatty acid + H(+)</text>
        <dbReference type="Rhea" id="RHEA:36231"/>
        <dbReference type="ChEBI" id="CHEBI:15377"/>
        <dbReference type="ChEBI" id="CHEBI:15378"/>
        <dbReference type="ChEBI" id="CHEBI:28868"/>
        <dbReference type="ChEBI" id="CHEBI:30909"/>
        <dbReference type="ChEBI" id="CHEBI:36702"/>
        <dbReference type="EC" id="3.1.1.4"/>
    </reaction>
    <physiologicalReaction direction="left-to-right" evidence="27">
        <dbReference type="Rhea" id="RHEA:36232"/>
    </physiologicalReaction>
</comment>
<evidence type="ECO:0000256" key="27">
    <source>
        <dbReference type="ARBA" id="ARBA00048049"/>
    </source>
</evidence>
<dbReference type="GO" id="GO:0004622">
    <property type="term" value="F:phosphatidylcholine lysophospholipase activity"/>
    <property type="evidence" value="ECO:0007669"/>
    <property type="project" value="UniProtKB-EC"/>
</dbReference>
<evidence type="ECO:0000256" key="4">
    <source>
        <dbReference type="ARBA" id="ARBA00022475"/>
    </source>
</evidence>
<feature type="chain" id="PRO_5039934959" description="Phospholipase B1, membrane-associated" evidence="43">
    <location>
        <begin position="22"/>
        <end position="410"/>
    </location>
</feature>
<keyword evidence="5" id="KW-0812">Transmembrane</keyword>
<evidence type="ECO:0000256" key="25">
    <source>
        <dbReference type="ARBA" id="ARBA00048011"/>
    </source>
</evidence>
<comment type="catalytic activity">
    <reaction evidence="25">
        <text>2,3-di-(9Z)-octadecenoyl-sn-glycerol + H2O = 3-(9Z-octadecenoyl)-sn-glycerol + (9Z)-octadecenoate + H(+)</text>
        <dbReference type="Rhea" id="RHEA:42604"/>
        <dbReference type="ChEBI" id="CHEBI:15377"/>
        <dbReference type="ChEBI" id="CHEBI:15378"/>
        <dbReference type="ChEBI" id="CHEBI:30823"/>
        <dbReference type="ChEBI" id="CHEBI:75824"/>
        <dbReference type="ChEBI" id="CHEBI:75938"/>
    </reaction>
    <physiologicalReaction direction="left-to-right" evidence="25">
        <dbReference type="Rhea" id="RHEA:42605"/>
    </physiologicalReaction>
</comment>
<evidence type="ECO:0000256" key="5">
    <source>
        <dbReference type="ARBA" id="ARBA00022692"/>
    </source>
</evidence>
<comment type="subcellular location">
    <subcellularLocation>
        <location evidence="1">Apical cell membrane</location>
        <topology evidence="1">Single-pass type I membrane protein</topology>
    </subcellularLocation>
</comment>
<comment type="catalytic activity">
    <reaction evidence="33">
        <text>a 1-acyl-sn-glycero-3-phosphocholine + H2O = sn-glycerol 3-phosphocholine + a fatty acid + H(+)</text>
        <dbReference type="Rhea" id="RHEA:15177"/>
        <dbReference type="ChEBI" id="CHEBI:15377"/>
        <dbReference type="ChEBI" id="CHEBI:15378"/>
        <dbReference type="ChEBI" id="CHEBI:16870"/>
        <dbReference type="ChEBI" id="CHEBI:28868"/>
        <dbReference type="ChEBI" id="CHEBI:58168"/>
        <dbReference type="EC" id="3.1.1.5"/>
    </reaction>
    <physiologicalReaction direction="left-to-right" evidence="33">
        <dbReference type="Rhea" id="RHEA:15178"/>
    </physiologicalReaction>
</comment>
<comment type="catalytic activity">
    <reaction evidence="26">
        <text>1-hexadecanoyl-2-(9Z-octadecenoyl)-sn-glycero-3-phospho-(1'-sn-glycerol) + H2O = 1-hexadecanoyl-sn-glycero-3-phospho-(1'-sn-glycerol) + (9Z)-octadecenoate + H(+)</text>
        <dbReference type="Rhea" id="RHEA:40919"/>
        <dbReference type="ChEBI" id="CHEBI:15377"/>
        <dbReference type="ChEBI" id="CHEBI:15378"/>
        <dbReference type="ChEBI" id="CHEBI:30823"/>
        <dbReference type="ChEBI" id="CHEBI:72841"/>
        <dbReference type="ChEBI" id="CHEBI:75158"/>
    </reaction>
    <physiologicalReaction direction="left-to-right" evidence="26">
        <dbReference type="Rhea" id="RHEA:40920"/>
    </physiologicalReaction>
</comment>
<keyword evidence="12" id="KW-0325">Glycoprotein</keyword>
<dbReference type="InterPro" id="IPR001087">
    <property type="entry name" value="GDSL"/>
</dbReference>
<dbReference type="Pfam" id="PF00657">
    <property type="entry name" value="Lipase_GDSL"/>
    <property type="match status" value="1"/>
</dbReference>
<comment type="catalytic activity">
    <reaction evidence="30">
        <text>1-hexadecanoyl-2-(9Z,12Z-octadecadienoyl)-sn-glycero-3-phosphocholine + H2O = 2-(9Z,12Z-octadecadienoyl)-sn-glycero-3-phosphocholine + hexadecanoate + H(+)</text>
        <dbReference type="Rhea" id="RHEA:40971"/>
        <dbReference type="ChEBI" id="CHEBI:7896"/>
        <dbReference type="ChEBI" id="CHEBI:15377"/>
        <dbReference type="ChEBI" id="CHEBI:15378"/>
        <dbReference type="ChEBI" id="CHEBI:73002"/>
        <dbReference type="ChEBI" id="CHEBI:76084"/>
    </reaction>
    <physiologicalReaction direction="left-to-right" evidence="30">
        <dbReference type="Rhea" id="RHEA:40972"/>
    </physiologicalReaction>
</comment>